<reference evidence="2" key="2">
    <citation type="submission" date="2023-05" db="EMBL/GenBank/DDBJ databases">
        <authorList>
            <person name="Schelkunov M.I."/>
        </authorList>
    </citation>
    <scope>NUCLEOTIDE SEQUENCE</scope>
    <source>
        <strain evidence="2">Hsosn_3</strain>
        <tissue evidence="2">Leaf</tissue>
    </source>
</reference>
<name>A0AAD8JAM2_9APIA</name>
<dbReference type="InterPro" id="IPR036457">
    <property type="entry name" value="PPM-type-like_dom_sf"/>
</dbReference>
<evidence type="ECO:0000313" key="2">
    <source>
        <dbReference type="EMBL" id="KAK1399959.1"/>
    </source>
</evidence>
<accession>A0AAD8JAM2</accession>
<dbReference type="GO" id="GO:0004722">
    <property type="term" value="F:protein serine/threonine phosphatase activity"/>
    <property type="evidence" value="ECO:0007669"/>
    <property type="project" value="InterPro"/>
</dbReference>
<dbReference type="Gene3D" id="3.60.40.10">
    <property type="entry name" value="PPM-type phosphatase domain"/>
    <property type="match status" value="1"/>
</dbReference>
<keyword evidence="3" id="KW-1185">Reference proteome</keyword>
<dbReference type="PANTHER" id="PTHR13832:SF737">
    <property type="entry name" value="PROTEIN PHOSPHATASE 2C 23-RELATED"/>
    <property type="match status" value="1"/>
</dbReference>
<protein>
    <submittedName>
        <fullName evidence="2">PPM-type phosphatase domain-containing protein</fullName>
    </submittedName>
</protein>
<dbReference type="AlphaFoldDB" id="A0AAD8JAM2"/>
<gene>
    <name evidence="2" type="ORF">POM88_009822</name>
</gene>
<dbReference type="SMART" id="SM00332">
    <property type="entry name" value="PP2Cc"/>
    <property type="match status" value="1"/>
</dbReference>
<dbReference type="Proteomes" id="UP001237642">
    <property type="component" value="Unassembled WGS sequence"/>
</dbReference>
<evidence type="ECO:0000259" key="1">
    <source>
        <dbReference type="PROSITE" id="PS51746"/>
    </source>
</evidence>
<dbReference type="CDD" id="cd00143">
    <property type="entry name" value="PP2Cc"/>
    <property type="match status" value="1"/>
</dbReference>
<sequence>MGNRVGKLHCFTGDVSGRHQGISINNSEQLDVDLGHSYCYIKPDSSKFYTDQSLVPFHTISGACISANTYTPLTTTLIDPFSCTSTTAFDKSSSFESSRSFASIPLQPIFDNSGAVLVSGPIERGLLSGSIKRSCTERNQSNDHLTVSKLKRIMKTLKKAISKSSMLSWNKKVVCCSYNRSTGSNELSNQASQADDDEEGADVFQNQNVEWAHGKAGEDRVHVVVSEEHGWVFVGIYDGFNGPDATEFLLGNLYSNVYKELKGLLWDEKSENLADGAYLNSNKTTPGFSKYGSEGDSSVKHSDVLKALSEALRKTEESFLEITDMMLMDNSELALMGSCVLVMLMKGDDVYLMNVGDSRAVLGQKLHLEPIDEKKSTDLEIFKFDAFSKVSSLAASQLTFDHCTSVQEEVKRIKIEHLDDSSAIVKNRVKGSLNVTRAFGAGFLKQPKWNNALLEMFRINYVGDSPYLSCSPSLCYHQLGPKDRFLILSSDGLYQYLTNEQAVAQVEVFTSLFPEGDPAQHLVEEVLIRAAKKAGLRFNELLAIPHGDRRKYHDDVSVIVVSFEGRIWRFRGPI</sequence>
<organism evidence="2 3">
    <name type="scientific">Heracleum sosnowskyi</name>
    <dbReference type="NCBI Taxonomy" id="360622"/>
    <lineage>
        <taxon>Eukaryota</taxon>
        <taxon>Viridiplantae</taxon>
        <taxon>Streptophyta</taxon>
        <taxon>Embryophyta</taxon>
        <taxon>Tracheophyta</taxon>
        <taxon>Spermatophyta</taxon>
        <taxon>Magnoliopsida</taxon>
        <taxon>eudicotyledons</taxon>
        <taxon>Gunneridae</taxon>
        <taxon>Pentapetalae</taxon>
        <taxon>asterids</taxon>
        <taxon>campanulids</taxon>
        <taxon>Apiales</taxon>
        <taxon>Apiaceae</taxon>
        <taxon>Apioideae</taxon>
        <taxon>apioid superclade</taxon>
        <taxon>Tordylieae</taxon>
        <taxon>Tordyliinae</taxon>
        <taxon>Heracleum</taxon>
    </lineage>
</organism>
<reference evidence="2" key="1">
    <citation type="submission" date="2023-02" db="EMBL/GenBank/DDBJ databases">
        <title>Genome of toxic invasive species Heracleum sosnowskyi carries increased number of genes despite the absence of recent whole-genome duplications.</title>
        <authorList>
            <person name="Schelkunov M."/>
            <person name="Shtratnikova V."/>
            <person name="Makarenko M."/>
            <person name="Klepikova A."/>
            <person name="Omelchenko D."/>
            <person name="Novikova G."/>
            <person name="Obukhova E."/>
            <person name="Bogdanov V."/>
            <person name="Penin A."/>
            <person name="Logacheva M."/>
        </authorList>
    </citation>
    <scope>NUCLEOTIDE SEQUENCE</scope>
    <source>
        <strain evidence="2">Hsosn_3</strain>
        <tissue evidence="2">Leaf</tissue>
    </source>
</reference>
<dbReference type="EMBL" id="JAUIZM010000002">
    <property type="protein sequence ID" value="KAK1399959.1"/>
    <property type="molecule type" value="Genomic_DNA"/>
</dbReference>
<evidence type="ECO:0000313" key="3">
    <source>
        <dbReference type="Proteomes" id="UP001237642"/>
    </source>
</evidence>
<dbReference type="InterPro" id="IPR015655">
    <property type="entry name" value="PP2C"/>
</dbReference>
<dbReference type="PANTHER" id="PTHR13832">
    <property type="entry name" value="PROTEIN PHOSPHATASE 2C"/>
    <property type="match status" value="1"/>
</dbReference>
<dbReference type="Pfam" id="PF00481">
    <property type="entry name" value="PP2C"/>
    <property type="match status" value="1"/>
</dbReference>
<dbReference type="SUPFAM" id="SSF81606">
    <property type="entry name" value="PP2C-like"/>
    <property type="match status" value="1"/>
</dbReference>
<dbReference type="PROSITE" id="PS51746">
    <property type="entry name" value="PPM_2"/>
    <property type="match status" value="1"/>
</dbReference>
<comment type="caution">
    <text evidence="2">The sequence shown here is derived from an EMBL/GenBank/DDBJ whole genome shotgun (WGS) entry which is preliminary data.</text>
</comment>
<dbReference type="InterPro" id="IPR001932">
    <property type="entry name" value="PPM-type_phosphatase-like_dom"/>
</dbReference>
<proteinExistence type="predicted"/>
<feature type="domain" description="PPM-type phosphatase" evidence="1">
    <location>
        <begin position="200"/>
        <end position="563"/>
    </location>
</feature>